<comment type="function">
    <text evidence="10">Probably required during the final stages of sperm tail maturation in the testis and/or epididymis, where extensive disulfide bonding of fibrous sheath (FS) proteins occurs. In vitro, it has neither nucleoside diphosphate kinase (NDPK) activity nor reducing activity on disulfide bonds. Exhibits a 3'-5' exonuclease activity with a preference for single-stranded DNA, suggesting roles in DNA proofreading and repair.</text>
</comment>
<keyword evidence="9" id="KW-1015">Disulfide bond</keyword>
<evidence type="ECO:0000256" key="4">
    <source>
        <dbReference type="ARBA" id="ARBA00022490"/>
    </source>
</evidence>
<dbReference type="SUPFAM" id="SSF54919">
    <property type="entry name" value="Nucleoside diphosphate kinase, NDK"/>
    <property type="match status" value="3"/>
</dbReference>
<evidence type="ECO:0000256" key="10">
    <source>
        <dbReference type="ARBA" id="ARBA00058364"/>
    </source>
</evidence>
<keyword evidence="6" id="KW-0221">Differentiation</keyword>
<dbReference type="PANTHER" id="PTHR46135:SF2">
    <property type="entry name" value="THIOREDOXIN DOMAIN-CONTAINING PROTEIN 3"/>
    <property type="match status" value="1"/>
</dbReference>
<dbReference type="AlphaFoldDB" id="A0A1S3GI45"/>
<comment type="similarity">
    <text evidence="16">Belongs to the NDK family.</text>
</comment>
<keyword evidence="19" id="KW-1185">Reference proteome</keyword>
<dbReference type="SUPFAM" id="SSF52833">
    <property type="entry name" value="Thioredoxin-like"/>
    <property type="match status" value="1"/>
</dbReference>
<dbReference type="Gene3D" id="3.30.70.141">
    <property type="entry name" value="Nucleoside diphosphate kinase-like domain"/>
    <property type="match status" value="3"/>
</dbReference>
<evidence type="ECO:0000256" key="2">
    <source>
        <dbReference type="ARBA" id="ARBA00011245"/>
    </source>
</evidence>
<sequence>MAGKKRGEIQLQTVINTQSQWDDMLLNKGLTVIDVYQAWCGPCKAMQPLFRKLRNELNEDDILHFVVAEADNIVTLQSFREKCEPLFLFSLNGKIIAKVQGANAPLVNKKVISLINEERKILDGELARPQYSEVPLSDTLGKDVKGSNYENLGEIYSIVVIKPDAVNSRKTPQIKKKLISAGYVIEAEEKKMFTEEEVKNFFSQMAEEPDFEEFLSLMTSGLSYILVVSVGTEDKYSLEEITSQTTIEAKESSDSQNESEAQPTPEMIKQKRDSLREYLEQQHISQFCETENIPGNVTKFLDTFFPNIREMQAIKLQRTLALLKPDLLHERKDDVLNIINNEGFKILMQRELVLSEEEAKALCEEYENEDYYEKLIPYMTSGPSLILVLLRENGLEYWKQLLGPKSVDDVSEYALESLCAQFATEELPINQLYGSNSPDTAEREIEHFFPLTSTLAIIKPHVSHEQREEILKLIKESGFDITMMKQLILTKEDTDEIYFTVTEKDFYADLVKAFTEGPSLIMVLTKWNAVLEWRLMMGPVDPEEAKLLSPDSLRARYGISILKNAVHGSSNDFDATACIDKLFAMDSPEIA</sequence>
<keyword evidence="3" id="KW-0217">Developmental protein</keyword>
<dbReference type="PROSITE" id="PS00194">
    <property type="entry name" value="THIOREDOXIN_1"/>
    <property type="match status" value="1"/>
</dbReference>
<evidence type="ECO:0000256" key="3">
    <source>
        <dbReference type="ARBA" id="ARBA00022473"/>
    </source>
</evidence>
<dbReference type="PROSITE" id="PS51374">
    <property type="entry name" value="NDPK_LIKE"/>
    <property type="match status" value="3"/>
</dbReference>
<dbReference type="InterPro" id="IPR013766">
    <property type="entry name" value="Thioredoxin_domain"/>
</dbReference>
<dbReference type="GO" id="GO:0007283">
    <property type="term" value="P:spermatogenesis"/>
    <property type="evidence" value="ECO:0007669"/>
    <property type="project" value="UniProtKB-KW"/>
</dbReference>
<evidence type="ECO:0000256" key="15">
    <source>
        <dbReference type="ARBA" id="ARBA00080800"/>
    </source>
</evidence>
<evidence type="ECO:0000256" key="5">
    <source>
        <dbReference type="ARBA" id="ARBA00022737"/>
    </source>
</evidence>
<dbReference type="OrthoDB" id="10263751at2759"/>
<evidence type="ECO:0000259" key="18">
    <source>
        <dbReference type="PROSITE" id="PS51352"/>
    </source>
</evidence>
<dbReference type="CDD" id="cd04416">
    <property type="entry name" value="NDPk_TX"/>
    <property type="match status" value="2"/>
</dbReference>
<dbReference type="SMART" id="SM00562">
    <property type="entry name" value="NDK"/>
    <property type="match status" value="2"/>
</dbReference>
<dbReference type="GO" id="GO:0005737">
    <property type="term" value="C:cytoplasm"/>
    <property type="evidence" value="ECO:0007669"/>
    <property type="project" value="UniProtKB-SubCell"/>
</dbReference>
<dbReference type="KEGG" id="dord:105998335"/>
<dbReference type="GO" id="GO:0036126">
    <property type="term" value="C:sperm flagellum"/>
    <property type="evidence" value="ECO:0007669"/>
    <property type="project" value="UniProtKB-ARBA"/>
</dbReference>
<dbReference type="Pfam" id="PF00085">
    <property type="entry name" value="Thioredoxin"/>
    <property type="match status" value="1"/>
</dbReference>
<comment type="caution">
    <text evidence="16">Lacks conserved residue(s) required for the propagation of feature annotation.</text>
</comment>
<feature type="domain" description="Thioredoxin" evidence="18">
    <location>
        <begin position="1"/>
        <end position="120"/>
    </location>
</feature>
<name>A0A1S3GI45_DIPOR</name>
<protein>
    <recommendedName>
        <fullName evidence="12">Thioredoxin domain-containing protein 3</fullName>
    </recommendedName>
    <alternativeName>
        <fullName evidence="14">3'-5' exonuclease NME8</fullName>
    </alternativeName>
    <alternativeName>
        <fullName evidence="15">NME/NM23 family member 8</fullName>
    </alternativeName>
    <alternativeName>
        <fullName evidence="13">Spermatid-specific thioredoxin-2</fullName>
    </alternativeName>
</protein>
<dbReference type="InterPro" id="IPR036249">
    <property type="entry name" value="Thioredoxin-like_sf"/>
</dbReference>
<dbReference type="GeneID" id="105998335"/>
<comment type="similarity">
    <text evidence="11">In the C-terminal section; belongs to the NDK family.</text>
</comment>
<dbReference type="CTD" id="51314"/>
<evidence type="ECO:0000256" key="14">
    <source>
        <dbReference type="ARBA" id="ARBA00080209"/>
    </source>
</evidence>
<dbReference type="FunCoup" id="A0A1S3GI45">
    <property type="interactions" value="47"/>
</dbReference>
<organism evidence="19 20">
    <name type="scientific">Dipodomys ordii</name>
    <name type="common">Ord's kangaroo rat</name>
    <dbReference type="NCBI Taxonomy" id="10020"/>
    <lineage>
        <taxon>Eukaryota</taxon>
        <taxon>Metazoa</taxon>
        <taxon>Chordata</taxon>
        <taxon>Craniata</taxon>
        <taxon>Vertebrata</taxon>
        <taxon>Euteleostomi</taxon>
        <taxon>Mammalia</taxon>
        <taxon>Eutheria</taxon>
        <taxon>Euarchontoglires</taxon>
        <taxon>Glires</taxon>
        <taxon>Rodentia</taxon>
        <taxon>Castorimorpha</taxon>
        <taxon>Heteromyidae</taxon>
        <taxon>Dipodomyinae</taxon>
        <taxon>Dipodomys</taxon>
    </lineage>
</organism>
<dbReference type="InterPro" id="IPR034907">
    <property type="entry name" value="NDK-like_dom"/>
</dbReference>
<evidence type="ECO:0000256" key="8">
    <source>
        <dbReference type="ARBA" id="ARBA00022871"/>
    </source>
</evidence>
<dbReference type="PANTHER" id="PTHR46135">
    <property type="entry name" value="NME/NM23 FAMILY MEMBER 8"/>
    <property type="match status" value="1"/>
</dbReference>
<evidence type="ECO:0000313" key="20">
    <source>
        <dbReference type="RefSeq" id="XP_012888471.1"/>
    </source>
</evidence>
<dbReference type="CDD" id="cd02948">
    <property type="entry name" value="TRX_NDPK"/>
    <property type="match status" value="1"/>
</dbReference>
<evidence type="ECO:0000256" key="6">
    <source>
        <dbReference type="ARBA" id="ARBA00022782"/>
    </source>
</evidence>
<dbReference type="STRING" id="10020.ENSDORP00000015036"/>
<evidence type="ECO:0000313" key="19">
    <source>
        <dbReference type="Proteomes" id="UP000081671"/>
    </source>
</evidence>
<evidence type="ECO:0000256" key="12">
    <source>
        <dbReference type="ARBA" id="ARBA00068138"/>
    </source>
</evidence>
<evidence type="ECO:0000256" key="16">
    <source>
        <dbReference type="PROSITE-ProRule" id="PRU00706"/>
    </source>
</evidence>
<dbReference type="Pfam" id="PF00334">
    <property type="entry name" value="NDK"/>
    <property type="match status" value="3"/>
</dbReference>
<dbReference type="FunFam" id="3.30.70.141:FF:000012">
    <property type="entry name" value="Thioredoxin domain-containing protein 3"/>
    <property type="match status" value="1"/>
</dbReference>
<dbReference type="InParanoid" id="A0A1S3GI45"/>
<evidence type="ECO:0000256" key="11">
    <source>
        <dbReference type="ARBA" id="ARBA00060743"/>
    </source>
</evidence>
<evidence type="ECO:0000256" key="17">
    <source>
        <dbReference type="SAM" id="MobiDB-lite"/>
    </source>
</evidence>
<evidence type="ECO:0000256" key="13">
    <source>
        <dbReference type="ARBA" id="ARBA00080016"/>
    </source>
</evidence>
<dbReference type="InterPro" id="IPR036850">
    <property type="entry name" value="NDK-like_dom_sf"/>
</dbReference>
<evidence type="ECO:0000256" key="7">
    <source>
        <dbReference type="ARBA" id="ARBA00022801"/>
    </source>
</evidence>
<evidence type="ECO:0000256" key="9">
    <source>
        <dbReference type="ARBA" id="ARBA00023157"/>
    </source>
</evidence>
<dbReference type="PROSITE" id="PS51352">
    <property type="entry name" value="THIOREDOXIN_2"/>
    <property type="match status" value="1"/>
</dbReference>
<reference evidence="20" key="1">
    <citation type="submission" date="2025-08" db="UniProtKB">
        <authorList>
            <consortium name="RefSeq"/>
        </authorList>
    </citation>
    <scope>IDENTIFICATION</scope>
    <source>
        <tissue evidence="20">Kidney</tissue>
    </source>
</reference>
<keyword evidence="5" id="KW-0677">Repeat</keyword>
<dbReference type="RefSeq" id="XP_012888471.1">
    <property type="nucleotide sequence ID" value="XM_013033017.1"/>
</dbReference>
<evidence type="ECO:0000256" key="1">
    <source>
        <dbReference type="ARBA" id="ARBA00004496"/>
    </source>
</evidence>
<dbReference type="GO" id="GO:0030154">
    <property type="term" value="P:cell differentiation"/>
    <property type="evidence" value="ECO:0007669"/>
    <property type="project" value="UniProtKB-KW"/>
</dbReference>
<dbReference type="GO" id="GO:0016787">
    <property type="term" value="F:hydrolase activity"/>
    <property type="evidence" value="ECO:0007669"/>
    <property type="project" value="UniProtKB-KW"/>
</dbReference>
<gene>
    <name evidence="20" type="primary">Nme8</name>
</gene>
<dbReference type="InterPro" id="IPR017937">
    <property type="entry name" value="Thioredoxin_CS"/>
</dbReference>
<keyword evidence="7" id="KW-0378">Hydrolase</keyword>
<keyword evidence="8" id="KW-0744">Spermatogenesis</keyword>
<keyword evidence="4" id="KW-0963">Cytoplasm</keyword>
<proteinExistence type="inferred from homology"/>
<feature type="region of interest" description="Disordered" evidence="17">
    <location>
        <begin position="245"/>
        <end position="268"/>
    </location>
</feature>
<accession>A0A1S3GI45</accession>
<comment type="subcellular location">
    <subcellularLocation>
        <location evidence="1">Cytoplasm</location>
    </subcellularLocation>
</comment>
<dbReference type="Gene3D" id="3.40.30.10">
    <property type="entry name" value="Glutaredoxin"/>
    <property type="match status" value="1"/>
</dbReference>
<comment type="subunit">
    <text evidence="2">Monomer.</text>
</comment>
<dbReference type="Proteomes" id="UP000081671">
    <property type="component" value="Unplaced"/>
</dbReference>
<dbReference type="InterPro" id="IPR051766">
    <property type="entry name" value="TXND_domain-containing"/>
</dbReference>